<organism evidence="4 5">
    <name type="scientific">Mytilus coruscus</name>
    <name type="common">Sea mussel</name>
    <dbReference type="NCBI Taxonomy" id="42192"/>
    <lineage>
        <taxon>Eukaryota</taxon>
        <taxon>Metazoa</taxon>
        <taxon>Spiralia</taxon>
        <taxon>Lophotrochozoa</taxon>
        <taxon>Mollusca</taxon>
        <taxon>Bivalvia</taxon>
        <taxon>Autobranchia</taxon>
        <taxon>Pteriomorphia</taxon>
        <taxon>Mytilida</taxon>
        <taxon>Mytiloidea</taxon>
        <taxon>Mytilidae</taxon>
        <taxon>Mytilinae</taxon>
        <taxon>Mytilus</taxon>
    </lineage>
</organism>
<dbReference type="GO" id="GO:0071356">
    <property type="term" value="P:cellular response to tumor necrosis factor"/>
    <property type="evidence" value="ECO:0007669"/>
    <property type="project" value="TreeGrafter"/>
</dbReference>
<dbReference type="GO" id="GO:0051059">
    <property type="term" value="F:NF-kappaB binding"/>
    <property type="evidence" value="ECO:0007669"/>
    <property type="project" value="TreeGrafter"/>
</dbReference>
<dbReference type="EMBL" id="CACVKT020002575">
    <property type="protein sequence ID" value="CAC5378439.1"/>
    <property type="molecule type" value="Genomic_DNA"/>
</dbReference>
<evidence type="ECO:0000256" key="3">
    <source>
        <dbReference type="PROSITE-ProRule" id="PRU00023"/>
    </source>
</evidence>
<evidence type="ECO:0000256" key="1">
    <source>
        <dbReference type="ARBA" id="ARBA00022737"/>
    </source>
</evidence>
<dbReference type="Pfam" id="PF12796">
    <property type="entry name" value="Ank_2"/>
    <property type="match status" value="2"/>
</dbReference>
<feature type="repeat" description="ANK" evidence="3">
    <location>
        <begin position="252"/>
        <end position="284"/>
    </location>
</feature>
<evidence type="ECO:0000313" key="5">
    <source>
        <dbReference type="Proteomes" id="UP000507470"/>
    </source>
</evidence>
<dbReference type="PANTHER" id="PTHR46680:SF3">
    <property type="entry name" value="NF-KAPPA-B INHIBITOR CACTUS"/>
    <property type="match status" value="1"/>
</dbReference>
<dbReference type="SUPFAM" id="SSF48403">
    <property type="entry name" value="Ankyrin repeat"/>
    <property type="match status" value="1"/>
</dbReference>
<dbReference type="OrthoDB" id="20727at2759"/>
<dbReference type="PANTHER" id="PTHR46680">
    <property type="entry name" value="NF-KAPPA-B INHIBITOR ALPHA"/>
    <property type="match status" value="1"/>
</dbReference>
<dbReference type="InterPro" id="IPR036770">
    <property type="entry name" value="Ankyrin_rpt-contain_sf"/>
</dbReference>
<dbReference type="PRINTS" id="PR01415">
    <property type="entry name" value="ANKYRIN"/>
</dbReference>
<evidence type="ECO:0000313" key="4">
    <source>
        <dbReference type="EMBL" id="CAC5378439.1"/>
    </source>
</evidence>
<dbReference type="InterPro" id="IPR002110">
    <property type="entry name" value="Ankyrin_rpt"/>
</dbReference>
<accession>A0A6J8B794</accession>
<evidence type="ECO:0000256" key="2">
    <source>
        <dbReference type="ARBA" id="ARBA00023043"/>
    </source>
</evidence>
<dbReference type="PROSITE" id="PS50088">
    <property type="entry name" value="ANK_REPEAT"/>
    <property type="match status" value="3"/>
</dbReference>
<keyword evidence="5" id="KW-1185">Reference proteome</keyword>
<feature type="repeat" description="ANK" evidence="3">
    <location>
        <begin position="168"/>
        <end position="200"/>
    </location>
</feature>
<protein>
    <submittedName>
        <fullName evidence="4">NFKBIA</fullName>
    </submittedName>
</protein>
<dbReference type="InterPro" id="IPR051070">
    <property type="entry name" value="NF-kappa-B_inhibitor"/>
</dbReference>
<feature type="repeat" description="ANK" evidence="3">
    <location>
        <begin position="201"/>
        <end position="222"/>
    </location>
</feature>
<dbReference type="GO" id="GO:0005829">
    <property type="term" value="C:cytosol"/>
    <property type="evidence" value="ECO:0007669"/>
    <property type="project" value="TreeGrafter"/>
</dbReference>
<dbReference type="Gene3D" id="1.25.40.20">
    <property type="entry name" value="Ankyrin repeat-containing domain"/>
    <property type="match status" value="1"/>
</dbReference>
<dbReference type="Proteomes" id="UP000507470">
    <property type="component" value="Unassembled WGS sequence"/>
</dbReference>
<keyword evidence="1" id="KW-0677">Repeat</keyword>
<reference evidence="4 5" key="1">
    <citation type="submission" date="2020-06" db="EMBL/GenBank/DDBJ databases">
        <authorList>
            <person name="Li R."/>
            <person name="Bekaert M."/>
        </authorList>
    </citation>
    <scope>NUCLEOTIDE SEQUENCE [LARGE SCALE GENOMIC DNA]</scope>
    <source>
        <strain evidence="5">wild</strain>
    </source>
</reference>
<dbReference type="SMART" id="SM00248">
    <property type="entry name" value="ANK"/>
    <property type="match status" value="5"/>
</dbReference>
<dbReference type="PROSITE" id="PS50297">
    <property type="entry name" value="ANK_REP_REGION"/>
    <property type="match status" value="2"/>
</dbReference>
<proteinExistence type="predicted"/>
<sequence>MDNKFKEDFELETDDVEVDCAIIEPVHPIPPADLSKELPTKDTRLSSIDSGFDSVTSYNSAFDSGLSLIGDFAKLGLGKINETENEDTSSLCDLYDETVKSNTVESLTQSVETQENTENEDLLLEIFKPDKDGDSQLHMAIIQLLAPIALYFINLVPSHHWLNLPNNLLQVPLHLATITRQAIIVRKLMTAGADIVARDYKGDTPLHIACREGFDDIAEILLMPIQYNETGEIRYEMEQQKVPQDVQLMNYNGQSCLHLAAERCHLPILRLLLQNNADINIKDGKCGKTILHYAAETRNSVLLEFLLQQREIIDLNATTYGGLTAVQLADGRDFSDVVSILRTSGAIYTPLPVEENDSDEEMN</sequence>
<dbReference type="AlphaFoldDB" id="A0A6J8B794"/>
<gene>
    <name evidence="4" type="ORF">MCOR_14647</name>
</gene>
<name>A0A6J8B794_MYTCO</name>
<keyword evidence="2 3" id="KW-0040">ANK repeat</keyword>